<dbReference type="AlphaFoldDB" id="A0A6J0C8W1"/>
<evidence type="ECO:0000256" key="4">
    <source>
        <dbReference type="ARBA" id="ARBA00022737"/>
    </source>
</evidence>
<comment type="subcellular location">
    <subcellularLocation>
        <location evidence="1">Mitochondrion</location>
    </subcellularLocation>
</comment>
<dbReference type="InterPro" id="IPR037387">
    <property type="entry name" value="PTCD3"/>
</dbReference>
<evidence type="ECO:0000313" key="12">
    <source>
        <dbReference type="Proteomes" id="UP000829291"/>
    </source>
</evidence>
<dbReference type="GO" id="GO:0005739">
    <property type="term" value="C:mitochondrion"/>
    <property type="evidence" value="ECO:0007669"/>
    <property type="project" value="UniProtKB-SubCell"/>
</dbReference>
<keyword evidence="6" id="KW-0694">RNA-binding</keyword>
<keyword evidence="5" id="KW-0810">Translation regulation</keyword>
<dbReference type="GO" id="GO:0006417">
    <property type="term" value="P:regulation of translation"/>
    <property type="evidence" value="ECO:0007669"/>
    <property type="project" value="UniProtKB-KW"/>
</dbReference>
<evidence type="ECO:0000256" key="2">
    <source>
        <dbReference type="ARBA" id="ARBA00008551"/>
    </source>
</evidence>
<keyword evidence="3" id="KW-0699">rRNA-binding</keyword>
<sequence length="652" mass="73850">MLTLNGRLGSRKVAQKLLARLQSTRDAANTQSIEIPKRIERGPTDILRALASTVGKDPTAAHFKYHDDPYFIPTSNRAKRTYALSREAGRRAAMWIRQEHAELFTQMTADPIIKDFLPRAVYDENSKVTEKTLHDAIRDAQLSDAVTIYRLLKKDGVSLRTKQDLLELLCYYNDEEPTSDQFPEERWFRRSLQNIKPKWKSNDIVDELFESLKNEDSAIATAAYNALICGTAKYLQVDKAWYLYDECLAKGFPVYVRSFNNMLRLVQFSKDAGGQRLTFMMDVLKTMSRNNVRPDIGTLNAALQLSTLLKCPEPGRSVALSIYKEMTNAGVEPSLGTYFYLLTIFCRTNGPVSEILIDILDRLEGKELEIKDPQDLFFFVKAMDIARNHLMNIDVGHRVHKLLLTGKNYNLIGENYMESIYYRHYLILAVQSESIDSFIKLYDTLVPNIYIPEPDVMNEILLAVEIAGASMAENLLPQLWSHMVMFEHTQREHLMVHVLQIMHTTCQPPSDSVANTQYADIAWDIWNRIEGQRPGYTMAVKWNAEMLGNVTVLLIRGGYFDKMLTVLSYLTEKQGVYTGILSKDQLDTILNACLENGHATAALSIISYAANNGIAGAGQMGYKLITTLSLDSAEETKLVNLVGKEVLQLHLG</sequence>
<evidence type="ECO:0000256" key="5">
    <source>
        <dbReference type="ARBA" id="ARBA00022845"/>
    </source>
</evidence>
<evidence type="ECO:0000256" key="1">
    <source>
        <dbReference type="ARBA" id="ARBA00004173"/>
    </source>
</evidence>
<evidence type="ECO:0000256" key="11">
    <source>
        <dbReference type="ARBA" id="ARBA00035134"/>
    </source>
</evidence>
<dbReference type="InterPro" id="IPR002885">
    <property type="entry name" value="PPR_rpt"/>
</dbReference>
<dbReference type="GeneID" id="107227223"/>
<protein>
    <recommendedName>
        <fullName evidence="11">Small ribosomal subunit protein mS39</fullName>
    </recommendedName>
</protein>
<keyword evidence="10" id="KW-0687">Ribonucleoprotein</keyword>
<dbReference type="KEGG" id="nlo:107227223"/>
<dbReference type="GO" id="GO:1990904">
    <property type="term" value="C:ribonucleoprotein complex"/>
    <property type="evidence" value="ECO:0007669"/>
    <property type="project" value="UniProtKB-KW"/>
</dbReference>
<gene>
    <name evidence="13" type="primary">LOC107227223</name>
</gene>
<dbReference type="Pfam" id="PF22330">
    <property type="entry name" value="Rib_mS39_PPR"/>
    <property type="match status" value="1"/>
</dbReference>
<keyword evidence="7" id="KW-0809">Transit peptide</keyword>
<dbReference type="InterPro" id="IPR011990">
    <property type="entry name" value="TPR-like_helical_dom_sf"/>
</dbReference>
<evidence type="ECO:0000256" key="10">
    <source>
        <dbReference type="ARBA" id="ARBA00023274"/>
    </source>
</evidence>
<comment type="similarity">
    <text evidence="2">Belongs to the mitochondrion-specific ribosomal protein mS39 family.</text>
</comment>
<dbReference type="PANTHER" id="PTHR16276:SF1">
    <property type="entry name" value="SMALL RIBOSOMAL SUBUNIT PROTEIN MS39"/>
    <property type="match status" value="1"/>
</dbReference>
<dbReference type="RefSeq" id="XP_015523796.1">
    <property type="nucleotide sequence ID" value="XM_015668310.2"/>
</dbReference>
<dbReference type="GO" id="GO:0005840">
    <property type="term" value="C:ribosome"/>
    <property type="evidence" value="ECO:0007669"/>
    <property type="project" value="UniProtKB-KW"/>
</dbReference>
<keyword evidence="12" id="KW-1185">Reference proteome</keyword>
<evidence type="ECO:0000256" key="8">
    <source>
        <dbReference type="ARBA" id="ARBA00022980"/>
    </source>
</evidence>
<evidence type="ECO:0000313" key="13">
    <source>
        <dbReference type="RefSeq" id="XP_015523796.1"/>
    </source>
</evidence>
<proteinExistence type="inferred from homology"/>
<dbReference type="GO" id="GO:0043024">
    <property type="term" value="F:ribosomal small subunit binding"/>
    <property type="evidence" value="ECO:0007669"/>
    <property type="project" value="InterPro"/>
</dbReference>
<dbReference type="Proteomes" id="UP000829291">
    <property type="component" value="Chromosome 6"/>
</dbReference>
<accession>A0A6J0C8W1</accession>
<dbReference type="InterPro" id="IPR055063">
    <property type="entry name" value="Rib_mS39_PPR"/>
</dbReference>
<keyword evidence="4" id="KW-0677">Repeat</keyword>
<reference evidence="13" key="1">
    <citation type="submission" date="2025-08" db="UniProtKB">
        <authorList>
            <consortium name="RefSeq"/>
        </authorList>
    </citation>
    <scope>IDENTIFICATION</scope>
    <source>
        <tissue evidence="13">Thorax and Abdomen</tissue>
    </source>
</reference>
<evidence type="ECO:0000256" key="3">
    <source>
        <dbReference type="ARBA" id="ARBA00022730"/>
    </source>
</evidence>
<dbReference type="InParanoid" id="A0A6J0C8W1"/>
<dbReference type="PANTHER" id="PTHR16276">
    <property type="entry name" value="PENTATRICOPEPTIDE REPEAT DOMAIN-CONTAINING PROTEIN 3"/>
    <property type="match status" value="1"/>
</dbReference>
<evidence type="ECO:0000256" key="9">
    <source>
        <dbReference type="ARBA" id="ARBA00023128"/>
    </source>
</evidence>
<dbReference type="GO" id="GO:0019843">
    <property type="term" value="F:rRNA binding"/>
    <property type="evidence" value="ECO:0007669"/>
    <property type="project" value="UniProtKB-KW"/>
</dbReference>
<dbReference type="Pfam" id="PF13812">
    <property type="entry name" value="PPR_3"/>
    <property type="match status" value="1"/>
</dbReference>
<dbReference type="GO" id="GO:0032543">
    <property type="term" value="P:mitochondrial translation"/>
    <property type="evidence" value="ECO:0007669"/>
    <property type="project" value="InterPro"/>
</dbReference>
<evidence type="ECO:0000256" key="7">
    <source>
        <dbReference type="ARBA" id="ARBA00022946"/>
    </source>
</evidence>
<keyword evidence="9" id="KW-0496">Mitochondrion</keyword>
<dbReference type="OrthoDB" id="185373at2759"/>
<dbReference type="Gene3D" id="1.25.40.10">
    <property type="entry name" value="Tetratricopeptide repeat domain"/>
    <property type="match status" value="1"/>
</dbReference>
<evidence type="ECO:0000256" key="6">
    <source>
        <dbReference type="ARBA" id="ARBA00022884"/>
    </source>
</evidence>
<keyword evidence="8" id="KW-0689">Ribosomal protein</keyword>
<name>A0A6J0C8W1_NEOLC</name>
<dbReference type="FunCoup" id="A0A6J0C8W1">
    <property type="interactions" value="1802"/>
</dbReference>
<organism evidence="13">
    <name type="scientific">Neodiprion lecontei</name>
    <name type="common">Redheaded pine sawfly</name>
    <dbReference type="NCBI Taxonomy" id="441921"/>
    <lineage>
        <taxon>Eukaryota</taxon>
        <taxon>Metazoa</taxon>
        <taxon>Ecdysozoa</taxon>
        <taxon>Arthropoda</taxon>
        <taxon>Hexapoda</taxon>
        <taxon>Insecta</taxon>
        <taxon>Pterygota</taxon>
        <taxon>Neoptera</taxon>
        <taxon>Endopterygota</taxon>
        <taxon>Hymenoptera</taxon>
        <taxon>Tenthredinoidea</taxon>
        <taxon>Diprionidae</taxon>
        <taxon>Diprioninae</taxon>
        <taxon>Neodiprion</taxon>
    </lineage>
</organism>